<sequence>MLWHSGTWGNPDATLVVQNDGNVVLYRERAKPSTAVWYTGWDR</sequence>
<proteinExistence type="predicted"/>
<organism evidence="2 3">
    <name type="scientific">Quadrisphaera granulorum</name>
    <dbReference type="NCBI Taxonomy" id="317664"/>
    <lineage>
        <taxon>Bacteria</taxon>
        <taxon>Bacillati</taxon>
        <taxon>Actinomycetota</taxon>
        <taxon>Actinomycetes</taxon>
        <taxon>Kineosporiales</taxon>
        <taxon>Kineosporiaceae</taxon>
        <taxon>Quadrisphaera</taxon>
    </lineage>
</organism>
<dbReference type="EMBL" id="QGDQ01000086">
    <property type="protein sequence ID" value="PWJ39100.1"/>
    <property type="molecule type" value="Genomic_DNA"/>
</dbReference>
<dbReference type="InterPro" id="IPR001480">
    <property type="entry name" value="Bulb-type_lectin_dom"/>
</dbReference>
<comment type="caution">
    <text evidence="2">The sequence shown here is derived from an EMBL/GenBank/DDBJ whole genome shotgun (WGS) entry which is preliminary data.</text>
</comment>
<protein>
    <recommendedName>
        <fullName evidence="1">Bulb-type lectin domain-containing protein</fullName>
    </recommendedName>
</protein>
<dbReference type="Gene3D" id="2.90.10.10">
    <property type="entry name" value="Bulb-type lectin domain"/>
    <property type="match status" value="1"/>
</dbReference>
<feature type="domain" description="Bulb-type lectin" evidence="1">
    <location>
        <begin position="1"/>
        <end position="43"/>
    </location>
</feature>
<dbReference type="AlphaFoldDB" id="A0A315Z7B4"/>
<name>A0A315Z7B4_9ACTN</name>
<evidence type="ECO:0000313" key="2">
    <source>
        <dbReference type="EMBL" id="PWJ39100.1"/>
    </source>
</evidence>
<keyword evidence="3" id="KW-1185">Reference proteome</keyword>
<evidence type="ECO:0000313" key="3">
    <source>
        <dbReference type="Proteomes" id="UP000245469"/>
    </source>
</evidence>
<accession>A0A315Z7B4</accession>
<dbReference type="InterPro" id="IPR036426">
    <property type="entry name" value="Bulb-type_lectin_dom_sf"/>
</dbReference>
<reference evidence="2 3" key="1">
    <citation type="submission" date="2018-03" db="EMBL/GenBank/DDBJ databases">
        <title>Genomic Encyclopedia of Archaeal and Bacterial Type Strains, Phase II (KMG-II): from individual species to whole genera.</title>
        <authorList>
            <person name="Goeker M."/>
        </authorList>
    </citation>
    <scope>NUCLEOTIDE SEQUENCE [LARGE SCALE GENOMIC DNA]</scope>
    <source>
        <strain evidence="2 3">DSM 44889</strain>
    </source>
</reference>
<dbReference type="SUPFAM" id="SSF51110">
    <property type="entry name" value="alpha-D-mannose-specific plant lectins"/>
    <property type="match status" value="1"/>
</dbReference>
<dbReference type="Proteomes" id="UP000245469">
    <property type="component" value="Unassembled WGS sequence"/>
</dbReference>
<dbReference type="PROSITE" id="PS50927">
    <property type="entry name" value="BULB_LECTIN"/>
    <property type="match status" value="1"/>
</dbReference>
<gene>
    <name evidence="2" type="ORF">BXY45_1872</name>
</gene>
<evidence type="ECO:0000259" key="1">
    <source>
        <dbReference type="PROSITE" id="PS50927"/>
    </source>
</evidence>